<evidence type="ECO:0000256" key="6">
    <source>
        <dbReference type="ARBA" id="ARBA00022989"/>
    </source>
</evidence>
<organism evidence="9 10">
    <name type="scientific">Lacinutrix iliipiscaria</name>
    <dbReference type="NCBI Taxonomy" id="1230532"/>
    <lineage>
        <taxon>Bacteria</taxon>
        <taxon>Pseudomonadati</taxon>
        <taxon>Bacteroidota</taxon>
        <taxon>Flavobacteriia</taxon>
        <taxon>Flavobacteriales</taxon>
        <taxon>Flavobacteriaceae</taxon>
        <taxon>Lacinutrix</taxon>
    </lineage>
</organism>
<keyword evidence="3" id="KW-0645">Protease</keyword>
<dbReference type="NCBIfam" id="TIGR04178">
    <property type="entry name" value="exo_archaeo"/>
    <property type="match status" value="1"/>
</dbReference>
<dbReference type="InterPro" id="IPR026323">
    <property type="entry name" value="Exosortase-related_prot_XrtF"/>
</dbReference>
<comment type="subcellular location">
    <subcellularLocation>
        <location evidence="1">Cell membrane</location>
        <topology evidence="1">Multi-pass membrane protein</topology>
    </subcellularLocation>
</comment>
<dbReference type="InterPro" id="IPR019127">
    <property type="entry name" value="Exosortase"/>
</dbReference>
<keyword evidence="10" id="KW-1185">Reference proteome</keyword>
<sequence>MKQLFLKYKSVVKFILTFLLVYTILTFSYKLLLQYSTGARFYPEYMTNLVAKQSKAMLEALDYRVQIIPHPDEASLKLIINEKYVARVVEGCNSVSIIILFVSFIIAFAGKFKTTAIYILAGSVLIYSVNLVRIVILSIGLYHYPWRKDILHTVIFPAIIYGMVCLLWVVWVNRFSKINTKHA</sequence>
<feature type="transmembrane region" description="Helical" evidence="8">
    <location>
        <begin position="12"/>
        <end position="32"/>
    </location>
</feature>
<proteinExistence type="predicted"/>
<keyword evidence="2" id="KW-1003">Cell membrane</keyword>
<keyword evidence="4 8" id="KW-0812">Transmembrane</keyword>
<evidence type="ECO:0000256" key="1">
    <source>
        <dbReference type="ARBA" id="ARBA00004651"/>
    </source>
</evidence>
<evidence type="ECO:0000256" key="7">
    <source>
        <dbReference type="ARBA" id="ARBA00023136"/>
    </source>
</evidence>
<comment type="caution">
    <text evidence="9">The sequence shown here is derived from an EMBL/GenBank/DDBJ whole genome shotgun (WGS) entry which is preliminary data.</text>
</comment>
<feature type="transmembrane region" description="Helical" evidence="8">
    <location>
        <begin position="150"/>
        <end position="172"/>
    </location>
</feature>
<evidence type="ECO:0000313" key="9">
    <source>
        <dbReference type="EMBL" id="MFD2822064.1"/>
    </source>
</evidence>
<gene>
    <name evidence="9" type="primary">xrtF</name>
    <name evidence="9" type="ORF">ACFS5M_00180</name>
</gene>
<keyword evidence="7 8" id="KW-0472">Membrane</keyword>
<evidence type="ECO:0000256" key="3">
    <source>
        <dbReference type="ARBA" id="ARBA00022670"/>
    </source>
</evidence>
<evidence type="ECO:0000313" key="10">
    <source>
        <dbReference type="Proteomes" id="UP001597533"/>
    </source>
</evidence>
<reference evidence="10" key="1">
    <citation type="journal article" date="2019" name="Int. J. Syst. Evol. Microbiol.">
        <title>The Global Catalogue of Microorganisms (GCM) 10K type strain sequencing project: providing services to taxonomists for standard genome sequencing and annotation.</title>
        <authorList>
            <consortium name="The Broad Institute Genomics Platform"/>
            <consortium name="The Broad Institute Genome Sequencing Center for Infectious Disease"/>
            <person name="Wu L."/>
            <person name="Ma J."/>
        </authorList>
    </citation>
    <scope>NUCLEOTIDE SEQUENCE [LARGE SCALE GENOMIC DNA]</scope>
    <source>
        <strain evidence="10">KCTC 32141</strain>
    </source>
</reference>
<dbReference type="EMBL" id="JBHUOV010000001">
    <property type="protein sequence ID" value="MFD2822064.1"/>
    <property type="molecule type" value="Genomic_DNA"/>
</dbReference>
<protein>
    <submittedName>
        <fullName evidence="9">Exosortase family protein XrtF</fullName>
    </submittedName>
</protein>
<keyword evidence="6 8" id="KW-1133">Transmembrane helix</keyword>
<evidence type="ECO:0000256" key="4">
    <source>
        <dbReference type="ARBA" id="ARBA00022692"/>
    </source>
</evidence>
<feature type="transmembrane region" description="Helical" evidence="8">
    <location>
        <begin position="84"/>
        <end position="109"/>
    </location>
</feature>
<dbReference type="NCBIfam" id="TIGR04128">
    <property type="entry name" value="exoso_Fjoh_1448"/>
    <property type="match status" value="1"/>
</dbReference>
<accession>A0ABW5WIK4</accession>
<dbReference type="Proteomes" id="UP001597533">
    <property type="component" value="Unassembled WGS sequence"/>
</dbReference>
<evidence type="ECO:0000256" key="5">
    <source>
        <dbReference type="ARBA" id="ARBA00022801"/>
    </source>
</evidence>
<keyword evidence="5" id="KW-0378">Hydrolase</keyword>
<name>A0ABW5WIK4_9FLAO</name>
<dbReference type="RefSeq" id="WP_183484078.1">
    <property type="nucleotide sequence ID" value="NZ_JBHUOV010000001.1"/>
</dbReference>
<evidence type="ECO:0000256" key="8">
    <source>
        <dbReference type="SAM" id="Phobius"/>
    </source>
</evidence>
<evidence type="ECO:0000256" key="2">
    <source>
        <dbReference type="ARBA" id="ARBA00022475"/>
    </source>
</evidence>
<feature type="transmembrane region" description="Helical" evidence="8">
    <location>
        <begin position="116"/>
        <end position="144"/>
    </location>
</feature>
<dbReference type="Pfam" id="PF09721">
    <property type="entry name" value="Exosortase_EpsH"/>
    <property type="match status" value="1"/>
</dbReference>
<dbReference type="InterPro" id="IPR026392">
    <property type="entry name" value="Exo/Archaeosortase_dom"/>
</dbReference>